<gene>
    <name evidence="1" type="ORF">SDC9_149303</name>
</gene>
<evidence type="ECO:0000313" key="1">
    <source>
        <dbReference type="EMBL" id="MPN02090.1"/>
    </source>
</evidence>
<comment type="caution">
    <text evidence="1">The sequence shown here is derived from an EMBL/GenBank/DDBJ whole genome shotgun (WGS) entry which is preliminary data.</text>
</comment>
<organism evidence="1">
    <name type="scientific">bioreactor metagenome</name>
    <dbReference type="NCBI Taxonomy" id="1076179"/>
    <lineage>
        <taxon>unclassified sequences</taxon>
        <taxon>metagenomes</taxon>
        <taxon>ecological metagenomes</taxon>
    </lineage>
</organism>
<dbReference type="EMBL" id="VSSQ01048051">
    <property type="protein sequence ID" value="MPN02090.1"/>
    <property type="molecule type" value="Genomic_DNA"/>
</dbReference>
<accession>A0A645EL86</accession>
<reference evidence="1" key="1">
    <citation type="submission" date="2019-08" db="EMBL/GenBank/DDBJ databases">
        <authorList>
            <person name="Kucharzyk K."/>
            <person name="Murdoch R.W."/>
            <person name="Higgins S."/>
            <person name="Loffler F."/>
        </authorList>
    </citation>
    <scope>NUCLEOTIDE SEQUENCE</scope>
</reference>
<name>A0A645EL86_9ZZZZ</name>
<protein>
    <submittedName>
        <fullName evidence="1">Uncharacterized protein</fullName>
    </submittedName>
</protein>
<dbReference type="AlphaFoldDB" id="A0A645EL86"/>
<sequence length="97" mass="10860">MVCNQKNIAVFKCVFFKVMINSTHNLSGNSFAPVIFIDHDVADHISDATVSDDSAETDQCISIVNRCRKERVFKCCFASHQIFMSHAGTKTKADIIF</sequence>
<proteinExistence type="predicted"/>